<accession>D9QZI7</accession>
<organism evidence="7 8">
    <name type="scientific">Lacrimispora saccharolytica (strain ATCC 35040 / DSM 2544 / NRCC 2533 / WM1)</name>
    <name type="common">Clostridium saccharolyticum</name>
    <dbReference type="NCBI Taxonomy" id="610130"/>
    <lineage>
        <taxon>Bacteria</taxon>
        <taxon>Bacillati</taxon>
        <taxon>Bacillota</taxon>
        <taxon>Clostridia</taxon>
        <taxon>Lachnospirales</taxon>
        <taxon>Lachnospiraceae</taxon>
        <taxon>Lacrimispora</taxon>
    </lineage>
</organism>
<name>D9QZI7_LACSW</name>
<proteinExistence type="predicted"/>
<sequence>MNKTAIKNFAIWARNKMIADVSYDARLIGITEDGIAKPLPQSFGGTQFFDIGTAEPYSISSEAVHQRDKLIEVIQQKEKDTDYKTAYQYVIEEVAYTWFNRLIAIRFMEVNDYLPSHIRVLSSESGKLEPDLVTTPFDAELPFTAEEEAQIFQLKQDNKLDEVFRILFLKQCNALNEILPALFEKTKNYTELLLSLSVTNQDGVVYHLIHDIPEDDFNIERGGQVEIIGWLYQYYNTEPKAAAFAKNGKITKEEIPAVTQLFTPDWIVRYMVENSLGRLFIDKRKNEGVFADGRGLDEMTWDEAEEKRIATEKQIAEQMEWKYYLPEAVQTKEVREQLDKIQQQSEYKDVRDIKVIDPCMGSGHILVYAFDVLMQLYEDAGYSQRDAAKSILENNLYGLDIDDRAYQLAYFAVMMKARQYNRRILNGENTCHVYAIQESNSINRAHLKYFGAGMDDIEKNAAKMQLEGLLDTLTDAKEYGSILNVDACDWDLLRRFVEQSGEDEQMSMDSFGLEDTKEHLWVLIDIGQTMAQKYDVVVTNPPYMAISSAAPKLNNYVNNHYIGGKTDLFSAFIEKCLQMTAPNMYTTMITQQSWMFLTSFEKIRNIVLSYSIANMAHLGARGFDEISGEVVQTTSFVIRKTNVGEKYKGTYSRLIDGSTESEKKEMFISGKYQYISSAHNFIRIPESIIAYWVSDNTIDCFEQRTLEQVFITREGMATADNERFLRLWHEVNQHNILFDALDAQDAVIRHAKWVPYNKGGTTRDWYGNNDYVVDWENDGVEIRNNKDPKTGRIRSHNYNGEFAFKEGLTWSAISSGDLSVRYCKNGFLFDSKGAKGFAKQKENLNWILGLLNSKIAMQFLQFLSPTLDFKVGDIISIPFLFDANQKARIDEIVGSIVRMSQIEWDSFESSWDFVRHPLAPSARLKQDQLESQFRNDRMEKFGRLSWHYENWRRDCEERFNSLKSNEEELNRIFIGIYGLQNELTPEVEEKDVTVRKADLQRDIKSLLSYAVGCMFGRYSIYKDGLLFAGEPYSLQAFVDKLNDRPGTISAEELQRAYRNEGVVVDEMFFPDADNVIPITDEEYLDDDIVSRLCAWLKAVYGADTLEANLDYIAKALGNKGSTSREIIRNYFLNDFFKDHCQTYSVTGSGKRPIYWLFDSGKQNGFKALVYLHRYTPDTIGNLRIDYLHKMQRVYESEINRMQDMMDHSENAREVAAASKRKDKLAKQLKECREYDEKISHLALSRIELDLDDGVKVNYRKLQTAQDGKFYEVLADSKNIMAKEKK</sequence>
<dbReference type="REBASE" id="27443">
    <property type="entry name" value="CsaWM1ORF3693P"/>
</dbReference>
<keyword evidence="3" id="KW-0808">Transferase</keyword>
<dbReference type="InterPro" id="IPR011639">
    <property type="entry name" value="MethylTrfase_TaqI-like_dom"/>
</dbReference>
<dbReference type="GO" id="GO:0003676">
    <property type="term" value="F:nucleic acid binding"/>
    <property type="evidence" value="ECO:0007669"/>
    <property type="project" value="InterPro"/>
</dbReference>
<dbReference type="PANTHER" id="PTHR33841:SF1">
    <property type="entry name" value="DNA METHYLTRANSFERASE A"/>
    <property type="match status" value="1"/>
</dbReference>
<dbReference type="RefSeq" id="WP_013274276.1">
    <property type="nucleotide sequence ID" value="NC_014376.1"/>
</dbReference>
<dbReference type="Pfam" id="PF07669">
    <property type="entry name" value="Eco57I"/>
    <property type="match status" value="1"/>
</dbReference>
<keyword evidence="4" id="KW-0949">S-adenosyl-L-methionine</keyword>
<comment type="catalytic activity">
    <reaction evidence="5">
        <text>a 2'-deoxyadenosine in DNA + S-adenosyl-L-methionine = an N(6)-methyl-2'-deoxyadenosine in DNA + S-adenosyl-L-homocysteine + H(+)</text>
        <dbReference type="Rhea" id="RHEA:15197"/>
        <dbReference type="Rhea" id="RHEA-COMP:12418"/>
        <dbReference type="Rhea" id="RHEA-COMP:12419"/>
        <dbReference type="ChEBI" id="CHEBI:15378"/>
        <dbReference type="ChEBI" id="CHEBI:57856"/>
        <dbReference type="ChEBI" id="CHEBI:59789"/>
        <dbReference type="ChEBI" id="CHEBI:90615"/>
        <dbReference type="ChEBI" id="CHEBI:90616"/>
        <dbReference type="EC" id="2.1.1.72"/>
    </reaction>
</comment>
<keyword evidence="2" id="KW-0489">Methyltransferase</keyword>
<dbReference type="OrthoDB" id="32195at2"/>
<dbReference type="NCBIfam" id="NF033452">
    <property type="entry name" value="BREX_1_MTaseX"/>
    <property type="match status" value="1"/>
</dbReference>
<gene>
    <name evidence="7" type="ordered locus">Closa_3693</name>
</gene>
<reference evidence="7" key="1">
    <citation type="submission" date="2010-07" db="EMBL/GenBank/DDBJ databases">
        <title>Complete sequence of Clostridium saccharolyticum WM1.</title>
        <authorList>
            <consortium name="US DOE Joint Genome Institute"/>
            <person name="Lucas S."/>
            <person name="Copeland A."/>
            <person name="Lapidus A."/>
            <person name="Cheng J.-F."/>
            <person name="Bruce D."/>
            <person name="Goodwin L."/>
            <person name="Pitluck S."/>
            <person name="Chertkov O."/>
            <person name="Detter J.C."/>
            <person name="Han C."/>
            <person name="Tapia R."/>
            <person name="Land M."/>
            <person name="Hauser L."/>
            <person name="Chang Y.-J."/>
            <person name="Jeffries C."/>
            <person name="Kyrpides N."/>
            <person name="Ivanova N."/>
            <person name="Mikhailova N."/>
            <person name="Mouttaki H."/>
            <person name="Lin L."/>
            <person name="Zhou J."/>
            <person name="Hemme C.L."/>
            <person name="Woyke T."/>
        </authorList>
    </citation>
    <scope>NUCLEOTIDE SEQUENCE [LARGE SCALE GENOMIC DNA]</scope>
    <source>
        <strain evidence="7">WM1</strain>
    </source>
</reference>
<evidence type="ECO:0000313" key="8">
    <source>
        <dbReference type="Proteomes" id="UP000001662"/>
    </source>
</evidence>
<evidence type="ECO:0000256" key="5">
    <source>
        <dbReference type="ARBA" id="ARBA00047942"/>
    </source>
</evidence>
<dbReference type="InterPro" id="IPR050953">
    <property type="entry name" value="N4_N6_ade-DNA_methylase"/>
</dbReference>
<dbReference type="STRING" id="610130.Closa_3693"/>
<dbReference type="Proteomes" id="UP000001662">
    <property type="component" value="Chromosome"/>
</dbReference>
<feature type="domain" description="Type II methyltransferase M.TaqI-like" evidence="6">
    <location>
        <begin position="394"/>
        <end position="617"/>
    </location>
</feature>
<dbReference type="InterPro" id="IPR047939">
    <property type="entry name" value="BREX_1_PglX"/>
</dbReference>
<evidence type="ECO:0000256" key="4">
    <source>
        <dbReference type="ARBA" id="ARBA00022691"/>
    </source>
</evidence>
<dbReference type="HOGENOM" id="CLU_007510_1_0_9"/>
<dbReference type="EC" id="2.1.1.72" evidence="1"/>
<dbReference type="eggNOG" id="COG1002">
    <property type="taxonomic scope" value="Bacteria"/>
</dbReference>
<dbReference type="Gene3D" id="3.40.50.150">
    <property type="entry name" value="Vaccinia Virus protein VP39"/>
    <property type="match status" value="1"/>
</dbReference>
<keyword evidence="8" id="KW-1185">Reference proteome</keyword>
<evidence type="ECO:0000256" key="1">
    <source>
        <dbReference type="ARBA" id="ARBA00011900"/>
    </source>
</evidence>
<evidence type="ECO:0000313" key="7">
    <source>
        <dbReference type="EMBL" id="ADL06213.1"/>
    </source>
</evidence>
<evidence type="ECO:0000256" key="2">
    <source>
        <dbReference type="ARBA" id="ARBA00022603"/>
    </source>
</evidence>
<dbReference type="GO" id="GO:0009007">
    <property type="term" value="F:site-specific DNA-methyltransferase (adenine-specific) activity"/>
    <property type="evidence" value="ECO:0007669"/>
    <property type="project" value="UniProtKB-EC"/>
</dbReference>
<dbReference type="KEGG" id="csh:Closa_3693"/>
<dbReference type="EMBL" id="CP002109">
    <property type="protein sequence ID" value="ADL06213.1"/>
    <property type="molecule type" value="Genomic_DNA"/>
</dbReference>
<protein>
    <recommendedName>
        <fullName evidence="1">site-specific DNA-methyltransferase (adenine-specific)</fullName>
        <ecNumber evidence="1">2.1.1.72</ecNumber>
    </recommendedName>
</protein>
<dbReference type="PaxDb" id="610130-Closa_3693"/>
<evidence type="ECO:0000259" key="6">
    <source>
        <dbReference type="Pfam" id="PF07669"/>
    </source>
</evidence>
<dbReference type="GO" id="GO:0006304">
    <property type="term" value="P:DNA modification"/>
    <property type="evidence" value="ECO:0007669"/>
    <property type="project" value="InterPro"/>
</dbReference>
<dbReference type="eggNOG" id="COG0286">
    <property type="taxonomic scope" value="Bacteria"/>
</dbReference>
<dbReference type="SUPFAM" id="SSF53335">
    <property type="entry name" value="S-adenosyl-L-methionine-dependent methyltransferases"/>
    <property type="match status" value="1"/>
</dbReference>
<dbReference type="GO" id="GO:0032259">
    <property type="term" value="P:methylation"/>
    <property type="evidence" value="ECO:0007669"/>
    <property type="project" value="UniProtKB-KW"/>
</dbReference>
<dbReference type="InterPro" id="IPR002052">
    <property type="entry name" value="DNA_methylase_N6_adenine_CS"/>
</dbReference>
<dbReference type="PROSITE" id="PS00092">
    <property type="entry name" value="N6_MTASE"/>
    <property type="match status" value="1"/>
</dbReference>
<dbReference type="PANTHER" id="PTHR33841">
    <property type="entry name" value="DNA METHYLTRANSFERASE YEEA-RELATED"/>
    <property type="match status" value="1"/>
</dbReference>
<dbReference type="InterPro" id="IPR029063">
    <property type="entry name" value="SAM-dependent_MTases_sf"/>
</dbReference>
<evidence type="ECO:0000256" key="3">
    <source>
        <dbReference type="ARBA" id="ARBA00022679"/>
    </source>
</evidence>